<gene>
    <name evidence="2" type="ORF">JI435_032930</name>
</gene>
<name>A0A7U2EZA8_PHANO</name>
<dbReference type="RefSeq" id="XP_001793863.1">
    <property type="nucleotide sequence ID" value="XM_001793811.1"/>
</dbReference>
<evidence type="ECO:0000313" key="3">
    <source>
        <dbReference type="Proteomes" id="UP000663193"/>
    </source>
</evidence>
<sequence length="157" mass="16828">MSDTEQKTPNKTGASGAAWSDAEKIAYLIVLCENEGKAEAKIANAPIPVGRSIVSCKKLLWRLKEKHKDDIEKIKAGQALTTAPDASASGGAAASEKPKTPRKRKSKVDTVGGDADESPKKKATPRKKKGEASPVKQEVIDDKDDLKDDKFEDGVEV</sequence>
<dbReference type="VEuPathDB" id="FungiDB:JI435_032930"/>
<organism evidence="2 3">
    <name type="scientific">Phaeosphaeria nodorum (strain SN15 / ATCC MYA-4574 / FGSC 10173)</name>
    <name type="common">Glume blotch fungus</name>
    <name type="synonym">Parastagonospora nodorum</name>
    <dbReference type="NCBI Taxonomy" id="321614"/>
    <lineage>
        <taxon>Eukaryota</taxon>
        <taxon>Fungi</taxon>
        <taxon>Dikarya</taxon>
        <taxon>Ascomycota</taxon>
        <taxon>Pezizomycotina</taxon>
        <taxon>Dothideomycetes</taxon>
        <taxon>Pleosporomycetidae</taxon>
        <taxon>Pleosporales</taxon>
        <taxon>Pleosporineae</taxon>
        <taxon>Phaeosphaeriaceae</taxon>
        <taxon>Parastagonospora</taxon>
    </lineage>
</organism>
<dbReference type="KEGG" id="pno:SNOG_03293"/>
<feature type="region of interest" description="Disordered" evidence="1">
    <location>
        <begin position="75"/>
        <end position="157"/>
    </location>
</feature>
<dbReference type="OrthoDB" id="3796724at2759"/>
<proteinExistence type="predicted"/>
<reference evidence="3" key="1">
    <citation type="journal article" date="2021" name="BMC Genomics">
        <title>Chromosome-level genome assembly and manually-curated proteome of model necrotroph Parastagonospora nodorum Sn15 reveals a genome-wide trove of candidate effector homologs, and redundancy of virulence-related functions within an accessory chromosome.</title>
        <authorList>
            <person name="Bertazzoni S."/>
            <person name="Jones D.A.B."/>
            <person name="Phan H.T."/>
            <person name="Tan K.-C."/>
            <person name="Hane J.K."/>
        </authorList>
    </citation>
    <scope>NUCLEOTIDE SEQUENCE [LARGE SCALE GENOMIC DNA]</scope>
    <source>
        <strain evidence="3">SN15 / ATCC MYA-4574 / FGSC 10173)</strain>
    </source>
</reference>
<dbReference type="OMA" id="RTVIACK"/>
<accession>A0A7U2EZA8</accession>
<dbReference type="AlphaFoldDB" id="A0A7U2EZA8"/>
<feature type="compositionally biased region" description="Low complexity" evidence="1">
    <location>
        <begin position="86"/>
        <end position="95"/>
    </location>
</feature>
<evidence type="ECO:0000256" key="1">
    <source>
        <dbReference type="SAM" id="MobiDB-lite"/>
    </source>
</evidence>
<feature type="compositionally biased region" description="Basic and acidic residues" evidence="1">
    <location>
        <begin position="138"/>
        <end position="157"/>
    </location>
</feature>
<dbReference type="EMBL" id="CP069027">
    <property type="protein sequence ID" value="QRC95631.1"/>
    <property type="molecule type" value="Genomic_DNA"/>
</dbReference>
<protein>
    <submittedName>
        <fullName evidence="2">Uncharacterized protein</fullName>
    </submittedName>
</protein>
<keyword evidence="3" id="KW-1185">Reference proteome</keyword>
<dbReference type="Proteomes" id="UP000663193">
    <property type="component" value="Chromosome 5"/>
</dbReference>
<evidence type="ECO:0000313" key="2">
    <source>
        <dbReference type="EMBL" id="QRC95631.1"/>
    </source>
</evidence>